<organism evidence="1 2">
    <name type="scientific">Enteractinococcus helveticum</name>
    <dbReference type="NCBI Taxonomy" id="1837282"/>
    <lineage>
        <taxon>Bacteria</taxon>
        <taxon>Bacillati</taxon>
        <taxon>Actinomycetota</taxon>
        <taxon>Actinomycetes</taxon>
        <taxon>Micrococcales</taxon>
        <taxon>Micrococcaceae</taxon>
    </lineage>
</organism>
<dbReference type="SUPFAM" id="SSF56112">
    <property type="entry name" value="Protein kinase-like (PK-like)"/>
    <property type="match status" value="1"/>
</dbReference>
<dbReference type="OrthoDB" id="3837844at2"/>
<sequence>MFTGGFGPFQATQLTELLSDVLNRSGRQLHHAVLRDVQYRSGHYYAIVEATVRLPGGEASQAFYGMTTAQVPLDAVGYFATIADIDIFVWQHPADPLLPGLRLAATPAQVREHFAPDRELTALSAVIYRPLNRAVFQARLAPTSAGGLSDTLFLKVLRSGTAQPVYAMHQLLAAAHVPVVAPVAEPASDVLALAGGRGMPLGDYTRAEGAHNRFDPLELIDVLDRFPAEVMQQPQHASWADRHQEFISSARRAMPQESERVTRLGTRLERAHDNIRLGPIVPTHGDLYEAHILVDPVTGKIQHLLDVDGAGPGYRVDDYACLVGHLAVLGYNDPQPWGWQTAMVTFQRLAEHTDPRTLAVRAAAVVISLIPAYQPDADAQARGAAYLTIAEALMDLA</sequence>
<gene>
    <name evidence="1" type="ORF">A6F49_16075</name>
</gene>
<name>A0A1B7LWF5_9MICC</name>
<protein>
    <submittedName>
        <fullName evidence="1">Uncharacterized protein</fullName>
    </submittedName>
</protein>
<dbReference type="InterPro" id="IPR011009">
    <property type="entry name" value="Kinase-like_dom_sf"/>
</dbReference>
<reference evidence="1 2" key="1">
    <citation type="submission" date="2016-04" db="EMBL/GenBank/DDBJ databases">
        <title>First whole genome shotgun sequence of the bacterium Enteractinococcus sp. strain UASWS1574.</title>
        <authorList>
            <person name="Crovadore J."/>
            <person name="Chablais R."/>
            <person name="Lefort F."/>
        </authorList>
    </citation>
    <scope>NUCLEOTIDE SEQUENCE [LARGE SCALE GENOMIC DNA]</scope>
    <source>
        <strain evidence="1 2">UASWS1574</strain>
    </source>
</reference>
<keyword evidence="2" id="KW-1185">Reference proteome</keyword>
<evidence type="ECO:0000313" key="2">
    <source>
        <dbReference type="Proteomes" id="UP000078292"/>
    </source>
</evidence>
<accession>A0A1B7LWF5</accession>
<dbReference type="AlphaFoldDB" id="A0A1B7LWF5"/>
<dbReference type="Gene3D" id="3.90.1200.10">
    <property type="match status" value="1"/>
</dbReference>
<dbReference type="Proteomes" id="UP000078292">
    <property type="component" value="Unassembled WGS sequence"/>
</dbReference>
<dbReference type="EMBL" id="LXEY01000022">
    <property type="protein sequence ID" value="OAV59369.1"/>
    <property type="molecule type" value="Genomic_DNA"/>
</dbReference>
<evidence type="ECO:0000313" key="1">
    <source>
        <dbReference type="EMBL" id="OAV59369.1"/>
    </source>
</evidence>
<proteinExistence type="predicted"/>
<dbReference type="RefSeq" id="WP_043058685.1">
    <property type="nucleotide sequence ID" value="NZ_LXEY01000022.1"/>
</dbReference>
<dbReference type="STRING" id="1837282.A6F49_16075"/>
<comment type="caution">
    <text evidence="1">The sequence shown here is derived from an EMBL/GenBank/DDBJ whole genome shotgun (WGS) entry which is preliminary data.</text>
</comment>